<feature type="transmembrane region" description="Helical" evidence="2">
    <location>
        <begin position="32"/>
        <end position="53"/>
    </location>
</feature>
<keyword evidence="2" id="KW-0812">Transmembrane</keyword>
<organism evidence="3 4">
    <name type="scientific">Actinocatenispora thailandica</name>
    <dbReference type="NCBI Taxonomy" id="227318"/>
    <lineage>
        <taxon>Bacteria</taxon>
        <taxon>Bacillati</taxon>
        <taxon>Actinomycetota</taxon>
        <taxon>Actinomycetes</taxon>
        <taxon>Micromonosporales</taxon>
        <taxon>Micromonosporaceae</taxon>
        <taxon>Actinocatenispora</taxon>
    </lineage>
</organism>
<keyword evidence="2" id="KW-0472">Membrane</keyword>
<evidence type="ECO:0000313" key="4">
    <source>
        <dbReference type="Proteomes" id="UP000611640"/>
    </source>
</evidence>
<dbReference type="KEGG" id="atl:Athai_63540"/>
<gene>
    <name evidence="3" type="ORF">Athai_63540</name>
</gene>
<proteinExistence type="predicted"/>
<evidence type="ECO:0000256" key="2">
    <source>
        <dbReference type="SAM" id="Phobius"/>
    </source>
</evidence>
<feature type="region of interest" description="Disordered" evidence="1">
    <location>
        <begin position="58"/>
        <end position="140"/>
    </location>
</feature>
<sequence length="140" mass="12920">MVVAGVVGLVLGVASAVVVVLAALGLLAGSVGGYVCLSLCAVGFGAAGVALLAGSRVMPRGWPPRSGESGSAPEAAQSGSAPEAAQSGSASEAAVSGESGSAPERAAPGGAVPEGRASGDVDAAPDGPAAGAEDENGPAR</sequence>
<keyword evidence="2" id="KW-1133">Transmembrane helix</keyword>
<feature type="compositionally biased region" description="Low complexity" evidence="1">
    <location>
        <begin position="66"/>
        <end position="104"/>
    </location>
</feature>
<dbReference type="Proteomes" id="UP000611640">
    <property type="component" value="Chromosome"/>
</dbReference>
<name>A0A7R7DVZ0_9ACTN</name>
<evidence type="ECO:0000256" key="1">
    <source>
        <dbReference type="SAM" id="MobiDB-lite"/>
    </source>
</evidence>
<reference evidence="3 4" key="1">
    <citation type="submission" date="2020-08" db="EMBL/GenBank/DDBJ databases">
        <title>Whole genome shotgun sequence of Actinocatenispora thailandica NBRC 105041.</title>
        <authorList>
            <person name="Komaki H."/>
            <person name="Tamura T."/>
        </authorList>
    </citation>
    <scope>NUCLEOTIDE SEQUENCE [LARGE SCALE GENOMIC DNA]</scope>
    <source>
        <strain evidence="3 4">NBRC 105041</strain>
    </source>
</reference>
<dbReference type="RefSeq" id="WP_203964823.1">
    <property type="nucleotide sequence ID" value="NZ_AP023355.1"/>
</dbReference>
<protein>
    <submittedName>
        <fullName evidence="3">Uncharacterized protein</fullName>
    </submittedName>
</protein>
<dbReference type="EMBL" id="AP023355">
    <property type="protein sequence ID" value="BCJ38851.1"/>
    <property type="molecule type" value="Genomic_DNA"/>
</dbReference>
<dbReference type="AlphaFoldDB" id="A0A7R7DVZ0"/>
<keyword evidence="4" id="KW-1185">Reference proteome</keyword>
<feature type="compositionally biased region" description="Low complexity" evidence="1">
    <location>
        <begin position="122"/>
        <end position="131"/>
    </location>
</feature>
<accession>A0A7R7DVZ0</accession>
<evidence type="ECO:0000313" key="3">
    <source>
        <dbReference type="EMBL" id="BCJ38851.1"/>
    </source>
</evidence>